<evidence type="ECO:0000256" key="2">
    <source>
        <dbReference type="ARBA" id="ARBA00022771"/>
    </source>
</evidence>
<dbReference type="InterPro" id="IPR051051">
    <property type="entry name" value="E3_ubiq-ligase_TRIM/RNF"/>
</dbReference>
<feature type="domain" description="RING-type" evidence="5">
    <location>
        <begin position="59"/>
        <end position="101"/>
    </location>
</feature>
<dbReference type="Proteomes" id="UP000646548">
    <property type="component" value="Unassembled WGS sequence"/>
</dbReference>
<keyword evidence="2 4" id="KW-0863">Zinc-finger</keyword>
<dbReference type="PANTHER" id="PTHR25465:SF14">
    <property type="entry name" value="E3 UBIQUITIN-PROTEIN LIGASE TRIM65"/>
    <property type="match status" value="1"/>
</dbReference>
<comment type="caution">
    <text evidence="6">The sequence shown here is derived from an EMBL/GenBank/DDBJ whole genome shotgun (WGS) entry which is preliminary data.</text>
</comment>
<protein>
    <submittedName>
        <fullName evidence="6">E3 ubiquitin-protein ligase TRIM58</fullName>
    </submittedName>
</protein>
<dbReference type="AlphaFoldDB" id="A0A834CFF9"/>
<dbReference type="EMBL" id="WKFB01000355">
    <property type="protein sequence ID" value="KAF6725696.1"/>
    <property type="molecule type" value="Genomic_DNA"/>
</dbReference>
<dbReference type="SMART" id="SM00184">
    <property type="entry name" value="RING"/>
    <property type="match status" value="1"/>
</dbReference>
<keyword evidence="1" id="KW-0479">Metal-binding</keyword>
<dbReference type="InterPro" id="IPR001841">
    <property type="entry name" value="Znf_RING"/>
</dbReference>
<dbReference type="SUPFAM" id="SSF57850">
    <property type="entry name" value="RING/U-box"/>
    <property type="match status" value="1"/>
</dbReference>
<dbReference type="InterPro" id="IPR017907">
    <property type="entry name" value="Znf_RING_CS"/>
</dbReference>
<reference evidence="6" key="1">
    <citation type="journal article" name="BMC Genomics">
        <title>Long-read sequencing and de novo genome assembly of marine medaka (Oryzias melastigma).</title>
        <authorList>
            <person name="Liang P."/>
            <person name="Saqib H.S.A."/>
            <person name="Ni X."/>
            <person name="Shen Y."/>
        </authorList>
    </citation>
    <scope>NUCLEOTIDE SEQUENCE</scope>
    <source>
        <strain evidence="6">Bigg-433</strain>
    </source>
</reference>
<organism evidence="6 7">
    <name type="scientific">Oryzias melastigma</name>
    <name type="common">Marine medaka</name>
    <dbReference type="NCBI Taxonomy" id="30732"/>
    <lineage>
        <taxon>Eukaryota</taxon>
        <taxon>Metazoa</taxon>
        <taxon>Chordata</taxon>
        <taxon>Craniata</taxon>
        <taxon>Vertebrata</taxon>
        <taxon>Euteleostomi</taxon>
        <taxon>Actinopterygii</taxon>
        <taxon>Neopterygii</taxon>
        <taxon>Teleostei</taxon>
        <taxon>Neoteleostei</taxon>
        <taxon>Acanthomorphata</taxon>
        <taxon>Ovalentaria</taxon>
        <taxon>Atherinomorphae</taxon>
        <taxon>Beloniformes</taxon>
        <taxon>Adrianichthyidae</taxon>
        <taxon>Oryziinae</taxon>
        <taxon>Oryzias</taxon>
    </lineage>
</organism>
<keyword evidence="3" id="KW-0862">Zinc</keyword>
<dbReference type="InterPro" id="IPR013083">
    <property type="entry name" value="Znf_RING/FYVE/PHD"/>
</dbReference>
<accession>A0A834CFF9</accession>
<evidence type="ECO:0000256" key="1">
    <source>
        <dbReference type="ARBA" id="ARBA00022723"/>
    </source>
</evidence>
<dbReference type="PROSITE" id="PS00518">
    <property type="entry name" value="ZF_RING_1"/>
    <property type="match status" value="1"/>
</dbReference>
<evidence type="ECO:0000256" key="4">
    <source>
        <dbReference type="PROSITE-ProRule" id="PRU00175"/>
    </source>
</evidence>
<evidence type="ECO:0000259" key="5">
    <source>
        <dbReference type="PROSITE" id="PS50089"/>
    </source>
</evidence>
<dbReference type="Gene3D" id="3.30.40.10">
    <property type="entry name" value="Zinc/RING finger domain, C3HC4 (zinc finger)"/>
    <property type="match status" value="1"/>
</dbReference>
<dbReference type="GO" id="GO:0008270">
    <property type="term" value="F:zinc ion binding"/>
    <property type="evidence" value="ECO:0007669"/>
    <property type="project" value="UniProtKB-KW"/>
</dbReference>
<dbReference type="Pfam" id="PF15227">
    <property type="entry name" value="zf-C3HC4_4"/>
    <property type="match status" value="1"/>
</dbReference>
<name>A0A834CFF9_ORYME</name>
<dbReference type="PROSITE" id="PS50089">
    <property type="entry name" value="ZF_RING_2"/>
    <property type="match status" value="1"/>
</dbReference>
<proteinExistence type="predicted"/>
<evidence type="ECO:0000313" key="6">
    <source>
        <dbReference type="EMBL" id="KAF6725696.1"/>
    </source>
</evidence>
<gene>
    <name evidence="6" type="ORF">FQA47_007265</name>
</gene>
<dbReference type="PANTHER" id="PTHR25465">
    <property type="entry name" value="B-BOX DOMAIN CONTAINING"/>
    <property type="match status" value="1"/>
</dbReference>
<evidence type="ECO:0000256" key="3">
    <source>
        <dbReference type="ARBA" id="ARBA00022833"/>
    </source>
</evidence>
<evidence type="ECO:0000313" key="7">
    <source>
        <dbReference type="Proteomes" id="UP000646548"/>
    </source>
</evidence>
<sequence>MKIIYSGEERGATYQKLADTFSCVSAMKAPHGPHGFEPESPDSKKKKTGVCEEELLSCCSLCRDVLKDPVSTSCGHWFCRQCITSYCDHSDASGLCSCPQCGETSRTREGLQTFSQNRTVKNGSQDGLQSEGPSGGAAVCLQMFWTVPLKEEERGVLEESEEECSSFVSTSYSGKML</sequence>